<gene>
    <name evidence="1" type="ORF">NU08_3502</name>
</gene>
<sequence length="56" mass="6662">MPIEIRELIIKTEIVTTNAKNSALTKEREFSILRKQLLEECKRLIAEKNQENSYKR</sequence>
<name>A0A444VVJ9_9FLAO</name>
<reference evidence="1 2" key="1">
    <citation type="submission" date="2014-12" db="EMBL/GenBank/DDBJ databases">
        <title>Genome sequence of Flavobacterium anhuiense RCM74.</title>
        <authorList>
            <person name="Kim J.F."/>
            <person name="Song J.Y."/>
            <person name="Kwak M.-J."/>
            <person name="Lee S.-W."/>
        </authorList>
    </citation>
    <scope>NUCLEOTIDE SEQUENCE [LARGE SCALE GENOMIC DNA]</scope>
    <source>
        <strain evidence="1 2">RCM74</strain>
    </source>
</reference>
<evidence type="ECO:0000313" key="1">
    <source>
        <dbReference type="EMBL" id="RYJ37510.1"/>
    </source>
</evidence>
<dbReference type="Proteomes" id="UP000290433">
    <property type="component" value="Unassembled WGS sequence"/>
</dbReference>
<dbReference type="EMBL" id="JUIV01000015">
    <property type="protein sequence ID" value="RYJ37510.1"/>
    <property type="molecule type" value="Genomic_DNA"/>
</dbReference>
<dbReference type="Pfam" id="PF19265">
    <property type="entry name" value="DUF5908"/>
    <property type="match status" value="1"/>
</dbReference>
<dbReference type="InterPro" id="IPR045459">
    <property type="entry name" value="DUF5908"/>
</dbReference>
<comment type="caution">
    <text evidence="1">The sequence shown here is derived from an EMBL/GenBank/DDBJ whole genome shotgun (WGS) entry which is preliminary data.</text>
</comment>
<proteinExistence type="predicted"/>
<protein>
    <submittedName>
        <fullName evidence="1">Uncharacterized protein</fullName>
    </submittedName>
</protein>
<dbReference type="AlphaFoldDB" id="A0A444VVJ9"/>
<accession>A0A444VVJ9</accession>
<dbReference type="RefSeq" id="WP_165352473.1">
    <property type="nucleotide sequence ID" value="NZ_CP158864.1"/>
</dbReference>
<organism evidence="1 2">
    <name type="scientific">Flavobacterium anhuiense</name>
    <dbReference type="NCBI Taxonomy" id="459526"/>
    <lineage>
        <taxon>Bacteria</taxon>
        <taxon>Pseudomonadati</taxon>
        <taxon>Bacteroidota</taxon>
        <taxon>Flavobacteriia</taxon>
        <taxon>Flavobacteriales</taxon>
        <taxon>Flavobacteriaceae</taxon>
        <taxon>Flavobacterium</taxon>
    </lineage>
</organism>
<evidence type="ECO:0000313" key="2">
    <source>
        <dbReference type="Proteomes" id="UP000290433"/>
    </source>
</evidence>